<evidence type="ECO:0000256" key="1">
    <source>
        <dbReference type="SAM" id="MobiDB-lite"/>
    </source>
</evidence>
<evidence type="ECO:0000313" key="3">
    <source>
        <dbReference type="EMBL" id="SDY62098.1"/>
    </source>
</evidence>
<dbReference type="RefSeq" id="WP_093311827.1">
    <property type="nucleotide sequence ID" value="NZ_FNPV01000003.1"/>
</dbReference>
<name>A0A1H3LDR7_9FIRM</name>
<gene>
    <name evidence="3" type="ORF">SAMN05192546_103160</name>
</gene>
<dbReference type="AlphaFoldDB" id="A0A1H3LDR7"/>
<sequence length="96" mass="11113">MKIQNHPQIIQAMRSYQNNKTKATETKEKTSMAKDKMDLSEKAIDFQTAVKAYQKLPEIREERVQEVKEKMARGEGATPEEVVEKMLADLNMRSKI</sequence>
<dbReference type="Pfam" id="PF04316">
    <property type="entry name" value="FlgM"/>
    <property type="match status" value="1"/>
</dbReference>
<dbReference type="OrthoDB" id="2112849at2"/>
<dbReference type="SUPFAM" id="SSF101498">
    <property type="entry name" value="Anti-sigma factor FlgM"/>
    <property type="match status" value="1"/>
</dbReference>
<evidence type="ECO:0000259" key="2">
    <source>
        <dbReference type="Pfam" id="PF04316"/>
    </source>
</evidence>
<evidence type="ECO:0000313" key="4">
    <source>
        <dbReference type="Proteomes" id="UP000199230"/>
    </source>
</evidence>
<dbReference type="InterPro" id="IPR031316">
    <property type="entry name" value="FlgM_C"/>
</dbReference>
<dbReference type="Proteomes" id="UP000199230">
    <property type="component" value="Unassembled WGS sequence"/>
</dbReference>
<keyword evidence="4" id="KW-1185">Reference proteome</keyword>
<dbReference type="EMBL" id="FNPV01000003">
    <property type="protein sequence ID" value="SDY62098.1"/>
    <property type="molecule type" value="Genomic_DNA"/>
</dbReference>
<reference evidence="3 4" key="1">
    <citation type="submission" date="2016-10" db="EMBL/GenBank/DDBJ databases">
        <authorList>
            <person name="de Groot N.N."/>
        </authorList>
    </citation>
    <scope>NUCLEOTIDE SEQUENCE [LARGE SCALE GENOMIC DNA]</scope>
    <source>
        <strain evidence="3 4">APO</strain>
    </source>
</reference>
<dbReference type="STRING" id="159292.SAMN05192546_103160"/>
<feature type="compositionally biased region" description="Basic and acidic residues" evidence="1">
    <location>
        <begin position="22"/>
        <end position="35"/>
    </location>
</feature>
<organism evidence="3 4">
    <name type="scientific">Tindallia californiensis</name>
    <dbReference type="NCBI Taxonomy" id="159292"/>
    <lineage>
        <taxon>Bacteria</taxon>
        <taxon>Bacillati</taxon>
        <taxon>Bacillota</taxon>
        <taxon>Clostridia</taxon>
        <taxon>Peptostreptococcales</taxon>
        <taxon>Tindalliaceae</taxon>
        <taxon>Tindallia</taxon>
    </lineage>
</organism>
<accession>A0A1H3LDR7</accession>
<feature type="domain" description="Anti-sigma-28 factor FlgM C-terminal" evidence="2">
    <location>
        <begin position="35"/>
        <end position="87"/>
    </location>
</feature>
<dbReference type="InterPro" id="IPR035890">
    <property type="entry name" value="Anti-sigma-28_factor_FlgM_sf"/>
</dbReference>
<protein>
    <submittedName>
        <fullName evidence="3">Anti-sigma-28 factor, FlgM family</fullName>
    </submittedName>
</protein>
<proteinExistence type="predicted"/>
<feature type="region of interest" description="Disordered" evidence="1">
    <location>
        <begin position="14"/>
        <end position="35"/>
    </location>
</feature>